<evidence type="ECO:0000259" key="9">
    <source>
        <dbReference type="PROSITE" id="PS50850"/>
    </source>
</evidence>
<dbReference type="GO" id="GO:0042910">
    <property type="term" value="F:xenobiotic transmembrane transporter activity"/>
    <property type="evidence" value="ECO:0007669"/>
    <property type="project" value="InterPro"/>
</dbReference>
<proteinExistence type="inferred from homology"/>
<evidence type="ECO:0000313" key="10">
    <source>
        <dbReference type="EMBL" id="EJR71539.1"/>
    </source>
</evidence>
<evidence type="ECO:0000313" key="11">
    <source>
        <dbReference type="Proteomes" id="UP000006967"/>
    </source>
</evidence>
<keyword evidence="3 8" id="KW-0813">Transport</keyword>
<feature type="transmembrane region" description="Helical" evidence="8">
    <location>
        <begin position="55"/>
        <end position="72"/>
    </location>
</feature>
<accession>A0A9W5KWW5</accession>
<comment type="subcellular location">
    <subcellularLocation>
        <location evidence="1 8">Cell membrane</location>
        <topology evidence="1 8">Multi-pass membrane protein</topology>
    </subcellularLocation>
</comment>
<evidence type="ECO:0000256" key="7">
    <source>
        <dbReference type="ARBA" id="ARBA00023136"/>
    </source>
</evidence>
<dbReference type="PROSITE" id="PS50850">
    <property type="entry name" value="MFS"/>
    <property type="match status" value="1"/>
</dbReference>
<feature type="transmembrane region" description="Helical" evidence="8">
    <location>
        <begin position="84"/>
        <end position="104"/>
    </location>
</feature>
<dbReference type="InterPro" id="IPR011701">
    <property type="entry name" value="MFS"/>
</dbReference>
<evidence type="ECO:0000256" key="5">
    <source>
        <dbReference type="ARBA" id="ARBA00022692"/>
    </source>
</evidence>
<dbReference type="EMBL" id="AHFG01000031">
    <property type="protein sequence ID" value="EJR71539.1"/>
    <property type="molecule type" value="Genomic_DNA"/>
</dbReference>
<comment type="similarity">
    <text evidence="2 8">Belongs to the major facilitator superfamily. Bcr/CmlA family.</text>
</comment>
<keyword evidence="7 8" id="KW-0472">Membrane</keyword>
<dbReference type="AlphaFoldDB" id="A0A9W5KWW5"/>
<feature type="transmembrane region" description="Helical" evidence="8">
    <location>
        <begin position="110"/>
        <end position="127"/>
    </location>
</feature>
<dbReference type="InterPro" id="IPR020846">
    <property type="entry name" value="MFS_dom"/>
</dbReference>
<dbReference type="GO" id="GO:0005886">
    <property type="term" value="C:plasma membrane"/>
    <property type="evidence" value="ECO:0007669"/>
    <property type="project" value="UniProtKB-SubCell"/>
</dbReference>
<feature type="transmembrane region" description="Helical" evidence="8">
    <location>
        <begin position="139"/>
        <end position="161"/>
    </location>
</feature>
<gene>
    <name evidence="10" type="ORF">IK5_03005</name>
</gene>
<dbReference type="PANTHER" id="PTHR23502:SF132">
    <property type="entry name" value="POLYAMINE TRANSPORTER 2-RELATED"/>
    <property type="match status" value="1"/>
</dbReference>
<evidence type="ECO:0000256" key="1">
    <source>
        <dbReference type="ARBA" id="ARBA00004651"/>
    </source>
</evidence>
<evidence type="ECO:0000256" key="3">
    <source>
        <dbReference type="ARBA" id="ARBA00022448"/>
    </source>
</evidence>
<dbReference type="Proteomes" id="UP000006967">
    <property type="component" value="Unassembled WGS sequence"/>
</dbReference>
<dbReference type="InterPro" id="IPR004812">
    <property type="entry name" value="Efflux_drug-R_Bcr/CmlA"/>
</dbReference>
<dbReference type="PANTHER" id="PTHR23502">
    <property type="entry name" value="MAJOR FACILITATOR SUPERFAMILY"/>
    <property type="match status" value="1"/>
</dbReference>
<evidence type="ECO:0000256" key="4">
    <source>
        <dbReference type="ARBA" id="ARBA00022475"/>
    </source>
</evidence>
<name>A0A9W5KWW5_BACCE</name>
<dbReference type="NCBIfam" id="TIGR00710">
    <property type="entry name" value="efflux_Bcr_CflA"/>
    <property type="match status" value="1"/>
</dbReference>
<keyword evidence="5 8" id="KW-0812">Transmembrane</keyword>
<keyword evidence="6 8" id="KW-1133">Transmembrane helix</keyword>
<dbReference type="GO" id="GO:1990961">
    <property type="term" value="P:xenobiotic detoxification by transmembrane export across the plasma membrane"/>
    <property type="evidence" value="ECO:0007669"/>
    <property type="project" value="InterPro"/>
</dbReference>
<feature type="transmembrane region" description="Helical" evidence="8">
    <location>
        <begin position="314"/>
        <end position="337"/>
    </location>
</feature>
<dbReference type="CDD" id="cd17320">
    <property type="entry name" value="MFS_MdfA_MDR_like"/>
    <property type="match status" value="1"/>
</dbReference>
<dbReference type="SUPFAM" id="SSF103473">
    <property type="entry name" value="MFS general substrate transporter"/>
    <property type="match status" value="1"/>
</dbReference>
<comment type="caution">
    <text evidence="10">The sequence shown here is derived from an EMBL/GenBank/DDBJ whole genome shotgun (WGS) entry which is preliminary data.</text>
</comment>
<organism evidence="10 11">
    <name type="scientific">Bacillus cereus VD154</name>
    <dbReference type="NCBI Taxonomy" id="1053238"/>
    <lineage>
        <taxon>Bacteria</taxon>
        <taxon>Bacillati</taxon>
        <taxon>Bacillota</taxon>
        <taxon>Bacilli</taxon>
        <taxon>Bacillales</taxon>
        <taxon>Bacillaceae</taxon>
        <taxon>Bacillus</taxon>
        <taxon>Bacillus cereus group</taxon>
    </lineage>
</organism>
<protein>
    <recommendedName>
        <fullName evidence="8">Bcr/CflA family efflux transporter</fullName>
    </recommendedName>
</protein>
<feature type="transmembrane region" description="Helical" evidence="8">
    <location>
        <begin position="167"/>
        <end position="189"/>
    </location>
</feature>
<dbReference type="Gene3D" id="1.20.1720.10">
    <property type="entry name" value="Multidrug resistance protein D"/>
    <property type="match status" value="1"/>
</dbReference>
<keyword evidence="4 8" id="KW-1003">Cell membrane</keyword>
<dbReference type="InterPro" id="IPR036259">
    <property type="entry name" value="MFS_trans_sf"/>
</dbReference>
<evidence type="ECO:0000256" key="8">
    <source>
        <dbReference type="RuleBase" id="RU365088"/>
    </source>
</evidence>
<comment type="caution">
    <text evidence="8">Lacks conserved residue(s) required for the propagation of feature annotation.</text>
</comment>
<dbReference type="Pfam" id="PF07690">
    <property type="entry name" value="MFS_1"/>
    <property type="match status" value="1"/>
</dbReference>
<reference evidence="10 11" key="1">
    <citation type="submission" date="2012-04" db="EMBL/GenBank/DDBJ databases">
        <title>The Genome Sequence of Bacillus cereus VD154.</title>
        <authorList>
            <consortium name="The Broad Institute Genome Sequencing Platform"/>
            <consortium name="The Broad Institute Genome Sequencing Center for Infectious Disease"/>
            <person name="Feldgarden M."/>
            <person name="Van der Auwera G.A."/>
            <person name="Mahillon J."/>
            <person name="Duprez V."/>
            <person name="Timmery S."/>
            <person name="Mattelet C."/>
            <person name="Dierick K."/>
            <person name="Sun M."/>
            <person name="Yu Z."/>
            <person name="Zhu L."/>
            <person name="Hu X."/>
            <person name="Shank E.B."/>
            <person name="Swiecicka I."/>
            <person name="Hansen B.M."/>
            <person name="Andrup L."/>
            <person name="Young S.K."/>
            <person name="Zeng Q."/>
            <person name="Gargeya S."/>
            <person name="Fitzgerald M."/>
            <person name="Haas B."/>
            <person name="Abouelleil A."/>
            <person name="Alvarado L."/>
            <person name="Arachchi H.M."/>
            <person name="Berlin A."/>
            <person name="Chapman S.B."/>
            <person name="Goldberg J."/>
            <person name="Griggs A."/>
            <person name="Gujja S."/>
            <person name="Hansen M."/>
            <person name="Howarth C."/>
            <person name="Imamovic A."/>
            <person name="Larimer J."/>
            <person name="McCowen C."/>
            <person name="Montmayeur A."/>
            <person name="Murphy C."/>
            <person name="Neiman D."/>
            <person name="Pearson M."/>
            <person name="Priest M."/>
            <person name="Roberts A."/>
            <person name="Saif S."/>
            <person name="Shea T."/>
            <person name="Sisk P."/>
            <person name="Sykes S."/>
            <person name="Wortman J."/>
            <person name="Nusbaum C."/>
            <person name="Birren B."/>
        </authorList>
    </citation>
    <scope>NUCLEOTIDE SEQUENCE [LARGE SCALE GENOMIC DNA]</scope>
    <source>
        <strain evidence="10 11">VD154</strain>
    </source>
</reference>
<evidence type="ECO:0000256" key="2">
    <source>
        <dbReference type="ARBA" id="ARBA00006236"/>
    </source>
</evidence>
<feature type="transmembrane region" description="Helical" evidence="8">
    <location>
        <begin position="375"/>
        <end position="396"/>
    </location>
</feature>
<feature type="domain" description="Major facilitator superfamily (MFS) profile" evidence="9">
    <location>
        <begin position="15"/>
        <end position="401"/>
    </location>
</feature>
<feature type="transmembrane region" description="Helical" evidence="8">
    <location>
        <begin position="349"/>
        <end position="369"/>
    </location>
</feature>
<feature type="transmembrane region" description="Helical" evidence="8">
    <location>
        <begin position="256"/>
        <end position="273"/>
    </location>
</feature>
<sequence length="406" mass="45449">MKLNFRMVKNKNNLLLITLICLVCIPQLSISLYLPSLPHMSNDFNTGNDLMQLTLSIYMVGYAISTLACGIFSDRYGNKPVITFGLFLYLLATVICLYTSNIYVLILGRFLQALGGGCGTVLARVIAKEKFKDKEQLNVLTNLSTAIAVTPAIAPAIGSFIQTYLNWRYCFVFLLVLVSIVLILTLCILEKEKNVQGKKNINLKSIFNNYKLLLTHKIFLAYSVAIGLAWCAYYTFIQSSSFVLQGFFHVSPKSYSLMYALVIIGYIMGTTFTRRNGSRVGLNKVIMYESYIALFSSILMVIAVWIIPYNPFGIIFPMMLLMIGVGGIFPACQAAVMKPFNEIVGTASGLFFFIQMIFGFCCGLILSAFNMTSQLPMVLTILVCCILLVASFYQLIYRNFKEIKRA</sequence>
<feature type="transmembrane region" description="Helical" evidence="8">
    <location>
        <begin position="285"/>
        <end position="308"/>
    </location>
</feature>
<evidence type="ECO:0000256" key="6">
    <source>
        <dbReference type="ARBA" id="ARBA00022989"/>
    </source>
</evidence>
<feature type="transmembrane region" description="Helical" evidence="8">
    <location>
        <begin position="210"/>
        <end position="236"/>
    </location>
</feature>